<keyword evidence="3" id="KW-0732">Signal</keyword>
<dbReference type="PANTHER" id="PTHR46847">
    <property type="entry name" value="D-ALLOSE-BINDING PERIPLASMIC PROTEIN-RELATED"/>
    <property type="match status" value="1"/>
</dbReference>
<evidence type="ECO:0000259" key="4">
    <source>
        <dbReference type="Pfam" id="PF13407"/>
    </source>
</evidence>
<dbReference type="InterPro" id="IPR025997">
    <property type="entry name" value="SBP_2_dom"/>
</dbReference>
<evidence type="ECO:0000256" key="1">
    <source>
        <dbReference type="ARBA" id="ARBA00004196"/>
    </source>
</evidence>
<dbReference type="PANTHER" id="PTHR46847:SF1">
    <property type="entry name" value="D-ALLOSE-BINDING PERIPLASMIC PROTEIN-RELATED"/>
    <property type="match status" value="1"/>
</dbReference>
<dbReference type="PROSITE" id="PS51257">
    <property type="entry name" value="PROKAR_LIPOPROTEIN"/>
    <property type="match status" value="1"/>
</dbReference>
<protein>
    <submittedName>
        <fullName evidence="5">Unannotated protein</fullName>
    </submittedName>
</protein>
<dbReference type="GO" id="GO:0030313">
    <property type="term" value="C:cell envelope"/>
    <property type="evidence" value="ECO:0007669"/>
    <property type="project" value="UniProtKB-SubCell"/>
</dbReference>
<proteinExistence type="inferred from homology"/>
<comment type="subcellular location">
    <subcellularLocation>
        <location evidence="1">Cell envelope</location>
    </subcellularLocation>
</comment>
<dbReference type="GO" id="GO:0030246">
    <property type="term" value="F:carbohydrate binding"/>
    <property type="evidence" value="ECO:0007669"/>
    <property type="project" value="UniProtKB-ARBA"/>
</dbReference>
<dbReference type="AlphaFoldDB" id="A0A6J6TVC4"/>
<dbReference type="SUPFAM" id="SSF53822">
    <property type="entry name" value="Periplasmic binding protein-like I"/>
    <property type="match status" value="1"/>
</dbReference>
<dbReference type="Gene3D" id="3.40.50.2300">
    <property type="match status" value="2"/>
</dbReference>
<dbReference type="EMBL" id="CAEZYW010000211">
    <property type="protein sequence ID" value="CAB4750925.1"/>
    <property type="molecule type" value="Genomic_DNA"/>
</dbReference>
<sequence length="368" mass="36902">MKKIALGVGIASLALLASACGGSSGGTTASSASAPSEAPAASAAPASSAPAAAAITFDSAEAAIPIGYPEPESGSLKLAYLNPFGGNEFLDTLGTAMQIEAEKLGGTVTVFDGKGSVDDQIGHLEQVIAQGYDGAFVFALDPNSMKPALAKAKEAGIALVSIDENFTSDDIGDYSSQILQRRDEAAFLGAQQMASLVAPGASVGTMDFAIAVPSIVFSIEMGKKWATAFGLNVVGNASNPSDDIAGGEIAGTELLANYPDIAGVIAYNDPSAIGASAAAKAQGKSGLVFGGQNGGSDALEAVKGGRINYTIQLDAPSMGKFATWGLYDIAQGVAVPKTVKAGDPKLVTTENVGEAMPWSAQLEAMQAG</sequence>
<reference evidence="5" key="1">
    <citation type="submission" date="2020-05" db="EMBL/GenBank/DDBJ databases">
        <authorList>
            <person name="Chiriac C."/>
            <person name="Salcher M."/>
            <person name="Ghai R."/>
            <person name="Kavagutti S V."/>
        </authorList>
    </citation>
    <scope>NUCLEOTIDE SEQUENCE</scope>
</reference>
<evidence type="ECO:0000256" key="2">
    <source>
        <dbReference type="ARBA" id="ARBA00007639"/>
    </source>
</evidence>
<dbReference type="CDD" id="cd01536">
    <property type="entry name" value="PBP1_ABC_sugar_binding-like"/>
    <property type="match status" value="1"/>
</dbReference>
<accession>A0A6J6TVC4</accession>
<comment type="similarity">
    <text evidence="2">Belongs to the bacterial solute-binding protein 2 family.</text>
</comment>
<evidence type="ECO:0000256" key="3">
    <source>
        <dbReference type="ARBA" id="ARBA00022729"/>
    </source>
</evidence>
<organism evidence="5">
    <name type="scientific">freshwater metagenome</name>
    <dbReference type="NCBI Taxonomy" id="449393"/>
    <lineage>
        <taxon>unclassified sequences</taxon>
        <taxon>metagenomes</taxon>
        <taxon>ecological metagenomes</taxon>
    </lineage>
</organism>
<name>A0A6J6TVC4_9ZZZZ</name>
<feature type="domain" description="Periplasmic binding protein" evidence="4">
    <location>
        <begin position="79"/>
        <end position="332"/>
    </location>
</feature>
<dbReference type="Pfam" id="PF13407">
    <property type="entry name" value="Peripla_BP_4"/>
    <property type="match status" value="1"/>
</dbReference>
<gene>
    <name evidence="5" type="ORF">UFOPK2786_01285</name>
</gene>
<dbReference type="InterPro" id="IPR028082">
    <property type="entry name" value="Peripla_BP_I"/>
</dbReference>
<evidence type="ECO:0000313" key="5">
    <source>
        <dbReference type="EMBL" id="CAB4750925.1"/>
    </source>
</evidence>